<comment type="caution">
    <text evidence="4">Lacks conserved residue(s) required for the propagation of feature annotation.</text>
</comment>
<feature type="binding site" evidence="4 6">
    <location>
        <position position="110"/>
    </location>
    <ligand>
        <name>substrate</name>
    </ligand>
</feature>
<protein>
    <recommendedName>
        <fullName evidence="4">tRNA pseudouridine synthase A</fullName>
        <ecNumber evidence="4">5.4.99.12</ecNumber>
    </recommendedName>
    <alternativeName>
        <fullName evidence="4">tRNA pseudouridine(38-40) synthase</fullName>
    </alternativeName>
    <alternativeName>
        <fullName evidence="4">tRNA pseudouridylate synthase I</fullName>
    </alternativeName>
    <alternativeName>
        <fullName evidence="4">tRNA-uridine isomerase I</fullName>
    </alternativeName>
</protein>
<dbReference type="PANTHER" id="PTHR11142:SF0">
    <property type="entry name" value="TRNA PSEUDOURIDINE SYNTHASE-LIKE 1"/>
    <property type="match status" value="1"/>
</dbReference>
<comment type="function">
    <text evidence="4">Formation of pseudouridine at positions 38, 39 and 40 in the anticodon stem and loop of transfer RNAs.</text>
</comment>
<feature type="active site" description="Nucleophile" evidence="4 5">
    <location>
        <position position="52"/>
    </location>
</feature>
<dbReference type="CDD" id="cd02570">
    <property type="entry name" value="PseudoU_synth_EcTruA"/>
    <property type="match status" value="1"/>
</dbReference>
<dbReference type="InterPro" id="IPR020097">
    <property type="entry name" value="PsdUridine_synth_TruA_a/b_dom"/>
</dbReference>
<evidence type="ECO:0000313" key="9">
    <source>
        <dbReference type="EMBL" id="AJG96899.1"/>
    </source>
</evidence>
<gene>
    <name evidence="4" type="primary">truA</name>
    <name evidence="9" type="ORF">LF65_00222</name>
</gene>
<dbReference type="OrthoDB" id="9811823at2"/>
<evidence type="ECO:0000256" key="3">
    <source>
        <dbReference type="ARBA" id="ARBA00023235"/>
    </source>
</evidence>
<feature type="domain" description="Pseudouridine synthase I TruA alpha/beta" evidence="8">
    <location>
        <begin position="143"/>
        <end position="244"/>
    </location>
</feature>
<evidence type="ECO:0000313" key="10">
    <source>
        <dbReference type="Proteomes" id="UP000031866"/>
    </source>
</evidence>
<dbReference type="GO" id="GO:0160147">
    <property type="term" value="F:tRNA pseudouridine(38-40) synthase activity"/>
    <property type="evidence" value="ECO:0007669"/>
    <property type="project" value="UniProtKB-EC"/>
</dbReference>
<comment type="catalytic activity">
    <reaction evidence="4 7">
        <text>uridine(38/39/40) in tRNA = pseudouridine(38/39/40) in tRNA</text>
        <dbReference type="Rhea" id="RHEA:22376"/>
        <dbReference type="Rhea" id="RHEA-COMP:10085"/>
        <dbReference type="Rhea" id="RHEA-COMP:10087"/>
        <dbReference type="ChEBI" id="CHEBI:65314"/>
        <dbReference type="ChEBI" id="CHEBI:65315"/>
        <dbReference type="EC" id="5.4.99.12"/>
    </reaction>
</comment>
<evidence type="ECO:0000256" key="5">
    <source>
        <dbReference type="PIRSR" id="PIRSR001430-1"/>
    </source>
</evidence>
<evidence type="ECO:0000256" key="6">
    <source>
        <dbReference type="PIRSR" id="PIRSR001430-2"/>
    </source>
</evidence>
<evidence type="ECO:0000259" key="8">
    <source>
        <dbReference type="Pfam" id="PF01416"/>
    </source>
</evidence>
<dbReference type="Gene3D" id="3.30.70.580">
    <property type="entry name" value="Pseudouridine synthase I, catalytic domain, N-terminal subdomain"/>
    <property type="match status" value="1"/>
</dbReference>
<dbReference type="RefSeq" id="WP_041893479.1">
    <property type="nucleotide sequence ID" value="NZ_CP010086.2"/>
</dbReference>
<organism evidence="9 10">
    <name type="scientific">Clostridium beijerinckii</name>
    <name type="common">Clostridium MP</name>
    <dbReference type="NCBI Taxonomy" id="1520"/>
    <lineage>
        <taxon>Bacteria</taxon>
        <taxon>Bacillati</taxon>
        <taxon>Bacillota</taxon>
        <taxon>Clostridia</taxon>
        <taxon>Eubacteriales</taxon>
        <taxon>Clostridiaceae</taxon>
        <taxon>Clostridium</taxon>
    </lineage>
</organism>
<name>A0A0B5Q3Y3_CLOBE</name>
<dbReference type="InterPro" id="IPR020103">
    <property type="entry name" value="PsdUridine_synth_cat_dom_sf"/>
</dbReference>
<dbReference type="PANTHER" id="PTHR11142">
    <property type="entry name" value="PSEUDOURIDYLATE SYNTHASE"/>
    <property type="match status" value="1"/>
</dbReference>
<dbReference type="NCBIfam" id="TIGR00071">
    <property type="entry name" value="hisT_truA"/>
    <property type="match status" value="1"/>
</dbReference>
<feature type="domain" description="Pseudouridine synthase I TruA alpha/beta" evidence="8">
    <location>
        <begin position="7"/>
        <end position="104"/>
    </location>
</feature>
<dbReference type="Pfam" id="PF01416">
    <property type="entry name" value="PseudoU_synth_1"/>
    <property type="match status" value="2"/>
</dbReference>
<dbReference type="KEGG" id="cbei:LF65_00222"/>
<dbReference type="InterPro" id="IPR020094">
    <property type="entry name" value="TruA/RsuA/RluB/E/F_N"/>
</dbReference>
<evidence type="ECO:0000256" key="1">
    <source>
        <dbReference type="ARBA" id="ARBA00009375"/>
    </source>
</evidence>
<dbReference type="Gene3D" id="3.30.70.660">
    <property type="entry name" value="Pseudouridine synthase I, catalytic domain, C-terminal subdomain"/>
    <property type="match status" value="1"/>
</dbReference>
<comment type="subunit">
    <text evidence="4">Homodimer.</text>
</comment>
<dbReference type="GO" id="GO:0031119">
    <property type="term" value="P:tRNA pseudouridine synthesis"/>
    <property type="evidence" value="ECO:0007669"/>
    <property type="project" value="UniProtKB-UniRule"/>
</dbReference>
<sequence length="244" mass="27949">MRNIKLIIEFDGSNFCGWQRQPKGRTVQKVIETAIFKATGEEIMINGSSRTDAGVHAREMVANFLTNSSIPGDKFREAINTRLPEDVSIIKSEEVSEDFHARYSSKGKTYSYTIVNRYERLSLGHQYLYHYKYKLDINEMRRACEYFIGRHDFRAFMSPGSSIKTTTRTIKDLYIEQNGNEIKIFITADGFLYNMVRIIVGTLIKIGNGKLEAENMKDIIAEGNRKKAGMCVPPNGLILEKVFY</sequence>
<dbReference type="STRING" id="1520.LF65_00222"/>
<dbReference type="PIRSF" id="PIRSF001430">
    <property type="entry name" value="tRNA_psdUrid_synth"/>
    <property type="match status" value="1"/>
</dbReference>
<proteinExistence type="inferred from homology"/>
<reference evidence="10" key="1">
    <citation type="submission" date="2014-12" db="EMBL/GenBank/DDBJ databases">
        <title>Genome sequence of Clostridium beijerinckii strain 59B.</title>
        <authorList>
            <person name="Little G.T."/>
            <person name="Minton N.P."/>
        </authorList>
    </citation>
    <scope>NUCLEOTIDE SEQUENCE [LARGE SCALE GENOMIC DNA]</scope>
    <source>
        <strain evidence="10">59B</strain>
    </source>
</reference>
<keyword evidence="3 4" id="KW-0413">Isomerase</keyword>
<dbReference type="SUPFAM" id="SSF55120">
    <property type="entry name" value="Pseudouridine synthase"/>
    <property type="match status" value="1"/>
</dbReference>
<evidence type="ECO:0000256" key="7">
    <source>
        <dbReference type="RuleBase" id="RU003792"/>
    </source>
</evidence>
<dbReference type="AlphaFoldDB" id="A0A0B5Q3Y3"/>
<evidence type="ECO:0000256" key="2">
    <source>
        <dbReference type="ARBA" id="ARBA00022694"/>
    </source>
</evidence>
<dbReference type="HAMAP" id="MF_00171">
    <property type="entry name" value="TruA"/>
    <property type="match status" value="1"/>
</dbReference>
<evidence type="ECO:0000256" key="4">
    <source>
        <dbReference type="HAMAP-Rule" id="MF_00171"/>
    </source>
</evidence>
<dbReference type="EMBL" id="CP010086">
    <property type="protein sequence ID" value="AJG96899.1"/>
    <property type="molecule type" value="Genomic_DNA"/>
</dbReference>
<dbReference type="GO" id="GO:0003723">
    <property type="term" value="F:RNA binding"/>
    <property type="evidence" value="ECO:0007669"/>
    <property type="project" value="InterPro"/>
</dbReference>
<dbReference type="EC" id="5.4.99.12" evidence="4"/>
<accession>A0A0B5Q3Y3</accession>
<dbReference type="InterPro" id="IPR020095">
    <property type="entry name" value="PsdUridine_synth_TruA_C"/>
</dbReference>
<keyword evidence="2 4" id="KW-0819">tRNA processing</keyword>
<comment type="similarity">
    <text evidence="1 4 7">Belongs to the tRNA pseudouridine synthase TruA family.</text>
</comment>
<dbReference type="InterPro" id="IPR001406">
    <property type="entry name" value="PsdUridine_synth_TruA"/>
</dbReference>
<dbReference type="FunFam" id="3.30.70.580:FF:000001">
    <property type="entry name" value="tRNA pseudouridine synthase A"/>
    <property type="match status" value="1"/>
</dbReference>
<dbReference type="Proteomes" id="UP000031866">
    <property type="component" value="Chromosome"/>
</dbReference>